<accession>A0A1I0F2Q1</accession>
<name>A0A1I0F2Q1_9FIRM</name>
<dbReference type="OrthoDB" id="5244042at2"/>
<proteinExistence type="predicted"/>
<evidence type="ECO:0000313" key="3">
    <source>
        <dbReference type="Proteomes" id="UP000199800"/>
    </source>
</evidence>
<gene>
    <name evidence="2" type="ORF">SAMN04487772_12723</name>
</gene>
<keyword evidence="1" id="KW-0812">Transmembrane</keyword>
<dbReference type="Proteomes" id="UP000199800">
    <property type="component" value="Unassembled WGS sequence"/>
</dbReference>
<evidence type="ECO:0000313" key="2">
    <source>
        <dbReference type="EMBL" id="SET52286.1"/>
    </source>
</evidence>
<sequence length="170" mass="19162">MDILTQFGINTKYVMLGMAVVIIVMFIIQIVQAAKISKQKKRLNKFLEGSDGKSLEGVIKEKLDTIDAMNNSITSLYERIDKVDEVLLTVYRKTAIVKYDAFKDMGGKLSFILALLNEQNNGFIINSMHSNREGCFTYVKEIIGGQSFITLSEEEKQALDEAVNSTNFME</sequence>
<dbReference type="AlphaFoldDB" id="A0A1I0F2Q1"/>
<organism evidence="2 3">
    <name type="scientific">[Clostridium] polysaccharolyticum</name>
    <dbReference type="NCBI Taxonomy" id="29364"/>
    <lineage>
        <taxon>Bacteria</taxon>
        <taxon>Bacillati</taxon>
        <taxon>Bacillota</taxon>
        <taxon>Clostridia</taxon>
        <taxon>Lachnospirales</taxon>
        <taxon>Lachnospiraceae</taxon>
    </lineage>
</organism>
<dbReference type="EMBL" id="FOHN01000027">
    <property type="protein sequence ID" value="SET52286.1"/>
    <property type="molecule type" value="Genomic_DNA"/>
</dbReference>
<dbReference type="Pfam" id="PF14584">
    <property type="entry name" value="DUF4446"/>
    <property type="match status" value="1"/>
</dbReference>
<evidence type="ECO:0008006" key="4">
    <source>
        <dbReference type="Google" id="ProtNLM"/>
    </source>
</evidence>
<evidence type="ECO:0000256" key="1">
    <source>
        <dbReference type="SAM" id="Phobius"/>
    </source>
</evidence>
<keyword evidence="1" id="KW-0472">Membrane</keyword>
<dbReference type="STRING" id="29364.SAMN04487772_12723"/>
<reference evidence="2 3" key="1">
    <citation type="submission" date="2016-10" db="EMBL/GenBank/DDBJ databases">
        <authorList>
            <person name="de Groot N.N."/>
        </authorList>
    </citation>
    <scope>NUCLEOTIDE SEQUENCE [LARGE SCALE GENOMIC DNA]</scope>
    <source>
        <strain evidence="2 3">DSM 1801</strain>
    </source>
</reference>
<dbReference type="InterPro" id="IPR027981">
    <property type="entry name" value="DUF4446"/>
</dbReference>
<keyword evidence="3" id="KW-1185">Reference proteome</keyword>
<feature type="transmembrane region" description="Helical" evidence="1">
    <location>
        <begin position="13"/>
        <end position="34"/>
    </location>
</feature>
<dbReference type="RefSeq" id="WP_092478707.1">
    <property type="nucleotide sequence ID" value="NZ_FOHN01000027.1"/>
</dbReference>
<protein>
    <recommendedName>
        <fullName evidence="4">DUF4446 domain-containing protein</fullName>
    </recommendedName>
</protein>
<keyword evidence="1" id="KW-1133">Transmembrane helix</keyword>